<gene>
    <name evidence="1" type="ORF">H1P_960018</name>
</gene>
<protein>
    <submittedName>
        <fullName evidence="1">Uncharacterized protein</fullName>
    </submittedName>
</protein>
<keyword evidence="2" id="KW-1185">Reference proteome</keyword>
<evidence type="ECO:0000313" key="1">
    <source>
        <dbReference type="EMBL" id="VEP18927.1"/>
    </source>
</evidence>
<dbReference type="Proteomes" id="UP000320055">
    <property type="component" value="Unassembled WGS sequence"/>
</dbReference>
<accession>A0A563W5K5</accession>
<evidence type="ECO:0000313" key="2">
    <source>
        <dbReference type="Proteomes" id="UP000320055"/>
    </source>
</evidence>
<sequence length="55" mass="5716">MVAKFLQRLLMNAIASGTVDGALQVGRNVIEENDLSTNVAQQTLTGAAGAAFPIK</sequence>
<dbReference type="RefSeq" id="WP_186375974.1">
    <property type="nucleotide sequence ID" value="NZ_LR213853.1"/>
</dbReference>
<proteinExistence type="predicted"/>
<organism evidence="1 2">
    <name type="scientific">Hyella patelloides LEGE 07179</name>
    <dbReference type="NCBI Taxonomy" id="945734"/>
    <lineage>
        <taxon>Bacteria</taxon>
        <taxon>Bacillati</taxon>
        <taxon>Cyanobacteriota</taxon>
        <taxon>Cyanophyceae</taxon>
        <taxon>Pleurocapsales</taxon>
        <taxon>Hyellaceae</taxon>
        <taxon>Hyella</taxon>
    </lineage>
</organism>
<dbReference type="EMBL" id="CAACVJ010000705">
    <property type="protein sequence ID" value="VEP18927.1"/>
    <property type="molecule type" value="Genomic_DNA"/>
</dbReference>
<reference evidence="1 2" key="1">
    <citation type="submission" date="2019-01" db="EMBL/GenBank/DDBJ databases">
        <authorList>
            <person name="Brito A."/>
        </authorList>
    </citation>
    <scope>NUCLEOTIDE SEQUENCE [LARGE SCALE GENOMIC DNA]</scope>
    <source>
        <strain evidence="1">1</strain>
    </source>
</reference>
<name>A0A563W5K5_9CYAN</name>
<dbReference type="AlphaFoldDB" id="A0A563W5K5"/>